<comment type="caution">
    <text evidence="1">The sequence shown here is derived from an EMBL/GenBank/DDBJ whole genome shotgun (WGS) entry which is preliminary data.</text>
</comment>
<evidence type="ECO:0000313" key="1">
    <source>
        <dbReference type="EMBL" id="RAI40848.1"/>
    </source>
</evidence>
<gene>
    <name evidence="1" type="ORF">CH338_05020</name>
</gene>
<evidence type="ECO:0000313" key="2">
    <source>
        <dbReference type="Proteomes" id="UP000248863"/>
    </source>
</evidence>
<dbReference type="OrthoDB" id="8481483at2"/>
<name>A0A327KZN6_9BRAD</name>
<proteinExistence type="predicted"/>
<protein>
    <submittedName>
        <fullName evidence="1">Uncharacterized protein</fullName>
    </submittedName>
</protein>
<dbReference type="EMBL" id="NPEU01000031">
    <property type="protein sequence ID" value="RAI40848.1"/>
    <property type="molecule type" value="Genomic_DNA"/>
</dbReference>
<reference evidence="1 2" key="1">
    <citation type="submission" date="2017-07" db="EMBL/GenBank/DDBJ databases">
        <title>Draft Genome Sequences of Select Purple Nonsulfur Bacteria.</title>
        <authorList>
            <person name="Lasarre B."/>
            <person name="Mckinlay J.B."/>
        </authorList>
    </citation>
    <scope>NUCLEOTIDE SEQUENCE [LARGE SCALE GENOMIC DNA]</scope>
    <source>
        <strain evidence="1 2">DSM 11907</strain>
    </source>
</reference>
<dbReference type="AlphaFoldDB" id="A0A327KZN6"/>
<sequence length="87" mass="9479">MPTDNSPEKAAAVSPFAPYYAFFADFYEAQITNAKHVLDYHLAMVKSFGRVNEDFHSYVVGSAIEAPDAVARAWAMRYTAGGLSPSA</sequence>
<dbReference type="Proteomes" id="UP000248863">
    <property type="component" value="Unassembled WGS sequence"/>
</dbReference>
<organism evidence="1 2">
    <name type="scientific">Rhodoplanes elegans</name>
    <dbReference type="NCBI Taxonomy" id="29408"/>
    <lineage>
        <taxon>Bacteria</taxon>
        <taxon>Pseudomonadati</taxon>
        <taxon>Pseudomonadota</taxon>
        <taxon>Alphaproteobacteria</taxon>
        <taxon>Hyphomicrobiales</taxon>
        <taxon>Nitrobacteraceae</taxon>
        <taxon>Rhodoplanes</taxon>
    </lineage>
</organism>
<dbReference type="RefSeq" id="WP_111355974.1">
    <property type="nucleotide sequence ID" value="NZ_NHSK01000308.1"/>
</dbReference>
<keyword evidence="2" id="KW-1185">Reference proteome</keyword>
<accession>A0A327KZN6</accession>